<name>A0A023D0U3_ACIMT</name>
<evidence type="ECO:0000313" key="4">
    <source>
        <dbReference type="EMBL" id="GAJ27737.1"/>
    </source>
</evidence>
<dbReference type="Proteomes" id="UP000019760">
    <property type="component" value="Unassembled WGS sequence"/>
</dbReference>
<gene>
    <name evidence="3" type="primary">rpiA</name>
    <name evidence="4" type="ORF">Amme_005_125</name>
</gene>
<comment type="function">
    <text evidence="3">Catalyzes the reversible conversion of ribose-5-phosphate to ribulose 5-phosphate.</text>
</comment>
<dbReference type="Gene3D" id="3.40.50.1360">
    <property type="match status" value="1"/>
</dbReference>
<dbReference type="UniPathway" id="UPA00115">
    <property type="reaction ID" value="UER00412"/>
</dbReference>
<reference evidence="4 5" key="2">
    <citation type="journal article" date="2014" name="FEMS Microbiol. Lett.">
        <title>Draft genomic DNA sequence of the facultatively methylotrophic bacterium Acidomonas methanolica type strain MB58.</title>
        <authorList>
            <person name="Higashiura N."/>
            <person name="Hadano H."/>
            <person name="Hirakawa H."/>
            <person name="Matsutani M."/>
            <person name="Takabe S."/>
            <person name="Matsushita K."/>
            <person name="Azuma Y."/>
        </authorList>
    </citation>
    <scope>NUCLEOTIDE SEQUENCE [LARGE SCALE GENOMIC DNA]</scope>
    <source>
        <strain evidence="4 5">MB58</strain>
    </source>
</reference>
<comment type="caution">
    <text evidence="4">The sequence shown here is derived from an EMBL/GenBank/DDBJ whole genome shotgun (WGS) entry which is preliminary data.</text>
</comment>
<comment type="catalytic activity">
    <reaction evidence="1 3">
        <text>aldehydo-D-ribose 5-phosphate = D-ribulose 5-phosphate</text>
        <dbReference type="Rhea" id="RHEA:14657"/>
        <dbReference type="ChEBI" id="CHEBI:58121"/>
        <dbReference type="ChEBI" id="CHEBI:58273"/>
        <dbReference type="EC" id="5.3.1.6"/>
    </reaction>
</comment>
<dbReference type="HAMAP" id="MF_00170">
    <property type="entry name" value="Rib_5P_isom_A"/>
    <property type="match status" value="1"/>
</dbReference>
<dbReference type="InterPro" id="IPR020672">
    <property type="entry name" value="Ribose5P_isomerase_typA_subgr"/>
</dbReference>
<dbReference type="SUPFAM" id="SSF100950">
    <property type="entry name" value="NagB/RpiA/CoA transferase-like"/>
    <property type="match status" value="1"/>
</dbReference>
<keyword evidence="5" id="KW-1185">Reference proteome</keyword>
<comment type="similarity">
    <text evidence="3">Belongs to the ribose 5-phosphate isomerase family.</text>
</comment>
<keyword evidence="2 3" id="KW-0413">Isomerase</keyword>
<dbReference type="EC" id="5.3.1.6" evidence="3"/>
<dbReference type="FunFam" id="3.40.50.1360:FF:000001">
    <property type="entry name" value="Ribose-5-phosphate isomerase A"/>
    <property type="match status" value="1"/>
</dbReference>
<comment type="pathway">
    <text evidence="3">Carbohydrate degradation; pentose phosphate pathway; D-ribose 5-phosphate from D-ribulose 5-phosphate (non-oxidative stage): step 1/1.</text>
</comment>
<feature type="binding site" evidence="3">
    <location>
        <begin position="102"/>
        <end position="105"/>
    </location>
    <ligand>
        <name>substrate</name>
    </ligand>
</feature>
<dbReference type="OrthoDB" id="5870696at2"/>
<evidence type="ECO:0000256" key="3">
    <source>
        <dbReference type="HAMAP-Rule" id="MF_00170"/>
    </source>
</evidence>
<dbReference type="PANTHER" id="PTHR43748:SF3">
    <property type="entry name" value="RIBOSE-5-PHOSPHATE ISOMERASE 3, CHLOROPLASTIC-RELATED"/>
    <property type="match status" value="1"/>
</dbReference>
<feature type="active site" description="Proton acceptor" evidence="3">
    <location>
        <position position="111"/>
    </location>
</feature>
<proteinExistence type="inferred from homology"/>
<dbReference type="SUPFAM" id="SSF75445">
    <property type="entry name" value="D-ribose-5-phosphate isomerase (RpiA), lid domain"/>
    <property type="match status" value="1"/>
</dbReference>
<dbReference type="PANTHER" id="PTHR43748">
    <property type="entry name" value="RIBOSE-5-PHOSPHATE ISOMERASE 3, CHLOROPLASTIC-RELATED"/>
    <property type="match status" value="1"/>
</dbReference>
<sequence length="232" mass="24770">MSDEKDVARLKEEAARRAVTYVEDGMIVGLGTGSTARFMIAALGERVKNEGLRIEAIATSEASDVQARELGIPMTDFAAHSVFDIGIDGADEVERGTLELVKGLGGALLREKIVASACRRFVVIVDESKLVDRLGTHAPLPVEVVPWGWERAARLLAETGAQAAKPRMVRDKLFVTDNSNLILDCHYPGIDDPAALSRAILAITGVVDHGLFLGMTSEVLVAGTGGVQRLVP</sequence>
<dbReference type="Gene3D" id="3.30.70.260">
    <property type="match status" value="1"/>
</dbReference>
<dbReference type="CDD" id="cd01398">
    <property type="entry name" value="RPI_A"/>
    <property type="match status" value="1"/>
</dbReference>
<dbReference type="InterPro" id="IPR037171">
    <property type="entry name" value="NagB/RpiA_transferase-like"/>
</dbReference>
<dbReference type="NCBIfam" id="TIGR00021">
    <property type="entry name" value="rpiA"/>
    <property type="match status" value="1"/>
</dbReference>
<dbReference type="InterPro" id="IPR004788">
    <property type="entry name" value="Ribose5P_isomerase_type_A"/>
</dbReference>
<evidence type="ECO:0000256" key="2">
    <source>
        <dbReference type="ARBA" id="ARBA00023235"/>
    </source>
</evidence>
<organism evidence="4 5">
    <name type="scientific">Acidomonas methanolica NBRC 104435</name>
    <dbReference type="NCBI Taxonomy" id="1231351"/>
    <lineage>
        <taxon>Bacteria</taxon>
        <taxon>Pseudomonadati</taxon>
        <taxon>Pseudomonadota</taxon>
        <taxon>Alphaproteobacteria</taxon>
        <taxon>Acetobacterales</taxon>
        <taxon>Acetobacteraceae</taxon>
        <taxon>Acidomonas</taxon>
    </lineage>
</organism>
<comment type="subunit">
    <text evidence="3">Homodimer.</text>
</comment>
<accession>A0A023D0U3</accession>
<feature type="binding site" evidence="3">
    <location>
        <begin position="32"/>
        <end position="35"/>
    </location>
    <ligand>
        <name>substrate</name>
    </ligand>
</feature>
<dbReference type="RefSeq" id="WP_042055416.1">
    <property type="nucleotide sequence ID" value="NZ_BAND01000005.1"/>
</dbReference>
<evidence type="ECO:0000256" key="1">
    <source>
        <dbReference type="ARBA" id="ARBA00001713"/>
    </source>
</evidence>
<dbReference type="EMBL" id="BAND01000005">
    <property type="protein sequence ID" value="GAJ27737.1"/>
    <property type="molecule type" value="Genomic_DNA"/>
</dbReference>
<protein>
    <recommendedName>
        <fullName evidence="3">Ribose-5-phosphate isomerase A</fullName>
        <ecNumber evidence="3">5.3.1.6</ecNumber>
    </recommendedName>
    <alternativeName>
        <fullName evidence="3">Phosphoriboisomerase A</fullName>
        <shortName evidence="3">PRI</shortName>
    </alternativeName>
</protein>
<reference evidence="5" key="1">
    <citation type="journal article" date="2014" name="FEMS Microbiol. Lett.">
        <title>Draft Genomic DNA Sequence of the Facultatively Methylotrophic Bacterium Acidomonas methanolica type strain MB58.</title>
        <authorList>
            <person name="Higashiura N."/>
            <person name="Hadano H."/>
            <person name="Hirakawa H."/>
            <person name="Matsutani M."/>
            <person name="Takabe S."/>
            <person name="Matsushita K."/>
            <person name="Azuma Y."/>
        </authorList>
    </citation>
    <scope>NUCLEOTIDE SEQUENCE [LARGE SCALE GENOMIC DNA]</scope>
    <source>
        <strain evidence="5">MB58</strain>
    </source>
</reference>
<dbReference type="Pfam" id="PF06026">
    <property type="entry name" value="Rib_5-P_isom_A"/>
    <property type="match status" value="1"/>
</dbReference>
<dbReference type="GO" id="GO:0004751">
    <property type="term" value="F:ribose-5-phosphate isomerase activity"/>
    <property type="evidence" value="ECO:0007669"/>
    <property type="project" value="UniProtKB-UniRule"/>
</dbReference>
<dbReference type="GO" id="GO:0009052">
    <property type="term" value="P:pentose-phosphate shunt, non-oxidative branch"/>
    <property type="evidence" value="ECO:0007669"/>
    <property type="project" value="UniProtKB-UniRule"/>
</dbReference>
<feature type="binding site" evidence="3">
    <location>
        <position position="129"/>
    </location>
    <ligand>
        <name>substrate</name>
    </ligand>
</feature>
<dbReference type="AlphaFoldDB" id="A0A023D0U3"/>
<feature type="binding site" evidence="3">
    <location>
        <begin position="88"/>
        <end position="91"/>
    </location>
    <ligand>
        <name>substrate</name>
    </ligand>
</feature>
<dbReference type="NCBIfam" id="NF001924">
    <property type="entry name" value="PRK00702.1"/>
    <property type="match status" value="1"/>
</dbReference>
<dbReference type="InterPro" id="IPR050262">
    <property type="entry name" value="Ribose-5P_isomerase"/>
</dbReference>
<evidence type="ECO:0000313" key="5">
    <source>
        <dbReference type="Proteomes" id="UP000019760"/>
    </source>
</evidence>